<keyword evidence="5" id="KW-1185">Reference proteome</keyword>
<keyword evidence="3" id="KW-0812">Transmembrane</keyword>
<comment type="caution">
    <text evidence="4">The sequence shown here is derived from an EMBL/GenBank/DDBJ whole genome shotgun (WGS) entry which is preliminary data.</text>
</comment>
<feature type="transmembrane region" description="Helical" evidence="3">
    <location>
        <begin position="133"/>
        <end position="154"/>
    </location>
</feature>
<name>A0A7W9LP15_9ACTN</name>
<keyword evidence="3" id="KW-0472">Membrane</keyword>
<evidence type="ECO:0000313" key="4">
    <source>
        <dbReference type="EMBL" id="MBB5790829.1"/>
    </source>
</evidence>
<feature type="transmembrane region" description="Helical" evidence="3">
    <location>
        <begin position="251"/>
        <end position="272"/>
    </location>
</feature>
<keyword evidence="1" id="KW-0175">Coiled coil</keyword>
<feature type="compositionally biased region" description="Low complexity" evidence="2">
    <location>
        <begin position="362"/>
        <end position="377"/>
    </location>
</feature>
<dbReference type="RefSeq" id="WP_184827159.1">
    <property type="nucleotide sequence ID" value="NZ_JACHMM010000001.1"/>
</dbReference>
<feature type="coiled-coil region" evidence="1">
    <location>
        <begin position="69"/>
        <end position="103"/>
    </location>
</feature>
<evidence type="ECO:0000256" key="3">
    <source>
        <dbReference type="SAM" id="Phobius"/>
    </source>
</evidence>
<protein>
    <submittedName>
        <fullName evidence="4">Uncharacterized protein</fullName>
    </submittedName>
</protein>
<keyword evidence="3" id="KW-1133">Transmembrane helix</keyword>
<evidence type="ECO:0000256" key="2">
    <source>
        <dbReference type="SAM" id="MobiDB-lite"/>
    </source>
</evidence>
<accession>A0A7W9LP15</accession>
<organism evidence="4 5">
    <name type="scientific">Jiangella mangrovi</name>
    <dbReference type="NCBI Taxonomy" id="1524084"/>
    <lineage>
        <taxon>Bacteria</taxon>
        <taxon>Bacillati</taxon>
        <taxon>Actinomycetota</taxon>
        <taxon>Actinomycetes</taxon>
        <taxon>Jiangellales</taxon>
        <taxon>Jiangellaceae</taxon>
        <taxon>Jiangella</taxon>
    </lineage>
</organism>
<proteinExistence type="predicted"/>
<sequence length="377" mass="41105">MFGENRRAPGRHDRDDADEIIDRCIEAADGVTLRVVDHVHVQVRPDELGPTYLEAEFDELARELLPLHAERGERRARRHRARVARYEARAVAARARVADLAESARAATTARAQALTVLGPLTRREPHAKFWYVLRWLLLVVGDVAGIAGAAILLGELVELALMQAVATGIAAVTAGLVGQDLRDLVLARRRHRDLDELTAEELRFARLFTAPRARDAVVKVMAGVAVTIALLTAGGIFVLRSNVEGTDNGIIFGCLAVAICCASAINSYVYADEVADLLDRAELAQRRATRRHARAARSRAIRRHAEAMALADSITTEELQRGAAAAAHVRVLKWRILRQNPAVVGHGPRRSRPLANGSDVTARAATPPATRNGARR</sequence>
<evidence type="ECO:0000313" key="5">
    <source>
        <dbReference type="Proteomes" id="UP000542813"/>
    </source>
</evidence>
<dbReference type="Proteomes" id="UP000542813">
    <property type="component" value="Unassembled WGS sequence"/>
</dbReference>
<feature type="transmembrane region" description="Helical" evidence="3">
    <location>
        <begin position="217"/>
        <end position="239"/>
    </location>
</feature>
<feature type="transmembrane region" description="Helical" evidence="3">
    <location>
        <begin position="160"/>
        <end position="179"/>
    </location>
</feature>
<reference evidence="4 5" key="1">
    <citation type="submission" date="2020-08" db="EMBL/GenBank/DDBJ databases">
        <title>Sequencing the genomes of 1000 actinobacteria strains.</title>
        <authorList>
            <person name="Klenk H.-P."/>
        </authorList>
    </citation>
    <scope>NUCLEOTIDE SEQUENCE [LARGE SCALE GENOMIC DNA]</scope>
    <source>
        <strain evidence="4 5">DSM 102122</strain>
    </source>
</reference>
<gene>
    <name evidence="4" type="ORF">HD601_005404</name>
</gene>
<evidence type="ECO:0000256" key="1">
    <source>
        <dbReference type="SAM" id="Coils"/>
    </source>
</evidence>
<feature type="region of interest" description="Disordered" evidence="2">
    <location>
        <begin position="346"/>
        <end position="377"/>
    </location>
</feature>
<dbReference type="AlphaFoldDB" id="A0A7W9LP15"/>
<dbReference type="EMBL" id="JACHMM010000001">
    <property type="protein sequence ID" value="MBB5790829.1"/>
    <property type="molecule type" value="Genomic_DNA"/>
</dbReference>